<keyword evidence="7" id="KW-1185">Reference proteome</keyword>
<accession>A0A5B0P7X5</accession>
<dbReference type="Proteomes" id="UP000324748">
    <property type="component" value="Unassembled WGS sequence"/>
</dbReference>
<keyword evidence="1" id="KW-0853">WD repeat</keyword>
<dbReference type="InterPro" id="IPR015943">
    <property type="entry name" value="WD40/YVTN_repeat-like_dom_sf"/>
</dbReference>
<sequence>MNLPTYSLADSPHSTILNVCLGVPPSSKPIIINRPPHKPSSSSSSLSSSSSSSSSKVFISQQNKKSDLKGKAPQRDQNEQQEQEVEEEEEEQWQDAEFRRSSTRQPTSLPPSDQDLLNNSHIHNEKGSGENEDHPLFKYTGWDECFATANAEGWTIYRNYPLRVIQKHVVPNGSLRIVMPLHRTNILYLVGGPPSALYSPNKVIIYDSSESKAKYSIEMSSPVLGITARRDKLVVVLLERVVLFGVSPEGVMHEEGEWETCKNPKGLVCLGSAVGSSLLVFPGRQSGKVQIVHLPLFEPDRPASSSSSPSGRITDRTSADRRQHPPYPSTAILVAHTTPLASLAITPCGKLIATASVTGTLIRIWNAKSAALVRELRRGTDGAEIWGLRFRPDGLAICATSDKGTIHVWSLAEKPKTKEPNEDGKTGRSLALLKPYLPKYFHSTWSDGFFRLPGPGGKPSRGTSLPGLFGSPVIGGASSGETSGGGEGIEGGPAHGRPLMTVEDDVSLVSWILAPAPGPEPSPPIEPQIVAITRSGAWFRLRMPPSTLDLLHPPPPNTTSSSSSAAASGKSPSVDRSVPLECVEYRRFLEDEDWSDEDDQDCIGRFPS</sequence>
<name>A0A5B0P7X5_PUCGR</name>
<dbReference type="EMBL" id="VSWC01000066">
    <property type="protein sequence ID" value="KAA1097615.1"/>
    <property type="molecule type" value="Genomic_DNA"/>
</dbReference>
<feature type="compositionally biased region" description="Basic and acidic residues" evidence="4">
    <location>
        <begin position="313"/>
        <end position="323"/>
    </location>
</feature>
<reference evidence="7 8" key="1">
    <citation type="submission" date="2019-05" db="EMBL/GenBank/DDBJ databases">
        <title>Emergence of the Ug99 lineage of the wheat stem rust pathogen through somatic hybridization.</title>
        <authorList>
            <person name="Li F."/>
            <person name="Upadhyaya N.M."/>
            <person name="Sperschneider J."/>
            <person name="Matny O."/>
            <person name="Nguyen-Phuc H."/>
            <person name="Mago R."/>
            <person name="Raley C."/>
            <person name="Miller M.E."/>
            <person name="Silverstein K.A.T."/>
            <person name="Henningsen E."/>
            <person name="Hirsch C.D."/>
            <person name="Visser B."/>
            <person name="Pretorius Z.A."/>
            <person name="Steffenson B.J."/>
            <person name="Schwessinger B."/>
            <person name="Dodds P.N."/>
            <person name="Figueroa M."/>
        </authorList>
    </citation>
    <scope>NUCLEOTIDE SEQUENCE [LARGE SCALE GENOMIC DNA]</scope>
    <source>
        <strain evidence="5">21-0</strain>
        <strain evidence="6 8">Ug99</strain>
    </source>
</reference>
<dbReference type="Pfam" id="PF00400">
    <property type="entry name" value="WD40"/>
    <property type="match status" value="2"/>
</dbReference>
<feature type="compositionally biased region" description="Basic and acidic residues" evidence="4">
    <location>
        <begin position="122"/>
        <end position="133"/>
    </location>
</feature>
<dbReference type="PANTHER" id="PTHR11227">
    <property type="entry name" value="WD-REPEAT PROTEIN INTERACTING WITH PHOSPHOINOSIDES WIPI -RELATED"/>
    <property type="match status" value="1"/>
</dbReference>
<dbReference type="InterPro" id="IPR036322">
    <property type="entry name" value="WD40_repeat_dom_sf"/>
</dbReference>
<evidence type="ECO:0000256" key="1">
    <source>
        <dbReference type="ARBA" id="ARBA00022574"/>
    </source>
</evidence>
<dbReference type="Gene3D" id="2.130.10.10">
    <property type="entry name" value="YVTN repeat-like/Quinoprotein amine dehydrogenase"/>
    <property type="match status" value="1"/>
</dbReference>
<proteinExistence type="inferred from homology"/>
<dbReference type="InterPro" id="IPR048720">
    <property type="entry name" value="PROPPIN"/>
</dbReference>
<dbReference type="InterPro" id="IPR001680">
    <property type="entry name" value="WD40_rpt"/>
</dbReference>
<comment type="caution">
    <text evidence="5">The sequence shown here is derived from an EMBL/GenBank/DDBJ whole genome shotgun (WGS) entry which is preliminary data.</text>
</comment>
<dbReference type="AlphaFoldDB" id="A0A5B0P7X5"/>
<evidence type="ECO:0000256" key="2">
    <source>
        <dbReference type="ARBA" id="ARBA00022737"/>
    </source>
</evidence>
<feature type="compositionally biased region" description="Polar residues" evidence="4">
    <location>
        <begin position="103"/>
        <end position="121"/>
    </location>
</feature>
<feature type="compositionally biased region" description="Basic and acidic residues" evidence="4">
    <location>
        <begin position="64"/>
        <end position="78"/>
    </location>
</feature>
<protein>
    <submittedName>
        <fullName evidence="5">Uncharacterized protein</fullName>
    </submittedName>
</protein>
<feature type="region of interest" description="Disordered" evidence="4">
    <location>
        <begin position="457"/>
        <end position="499"/>
    </location>
</feature>
<organism evidence="5 7">
    <name type="scientific">Puccinia graminis f. sp. tritici</name>
    <dbReference type="NCBI Taxonomy" id="56615"/>
    <lineage>
        <taxon>Eukaryota</taxon>
        <taxon>Fungi</taxon>
        <taxon>Dikarya</taxon>
        <taxon>Basidiomycota</taxon>
        <taxon>Pucciniomycotina</taxon>
        <taxon>Pucciniomycetes</taxon>
        <taxon>Pucciniales</taxon>
        <taxon>Pucciniaceae</taxon>
        <taxon>Puccinia</taxon>
    </lineage>
</organism>
<dbReference type="EMBL" id="VDEP01000069">
    <property type="protein sequence ID" value="KAA1134007.1"/>
    <property type="molecule type" value="Genomic_DNA"/>
</dbReference>
<dbReference type="GO" id="GO:0005737">
    <property type="term" value="C:cytoplasm"/>
    <property type="evidence" value="ECO:0007669"/>
    <property type="project" value="UniProtKB-ARBA"/>
</dbReference>
<evidence type="ECO:0000313" key="8">
    <source>
        <dbReference type="Proteomes" id="UP000325313"/>
    </source>
</evidence>
<keyword evidence="2" id="KW-0677">Repeat</keyword>
<feature type="compositionally biased region" description="Low complexity" evidence="4">
    <location>
        <begin position="558"/>
        <end position="572"/>
    </location>
</feature>
<evidence type="ECO:0000313" key="5">
    <source>
        <dbReference type="EMBL" id="KAA1097615.1"/>
    </source>
</evidence>
<feature type="compositionally biased region" description="Low complexity" evidence="4">
    <location>
        <begin position="40"/>
        <end position="55"/>
    </location>
</feature>
<feature type="region of interest" description="Disordered" evidence="4">
    <location>
        <begin position="546"/>
        <end position="576"/>
    </location>
</feature>
<dbReference type="OrthoDB" id="2503316at2759"/>
<evidence type="ECO:0000313" key="7">
    <source>
        <dbReference type="Proteomes" id="UP000324748"/>
    </source>
</evidence>
<feature type="region of interest" description="Disordered" evidence="4">
    <location>
        <begin position="300"/>
        <end position="327"/>
    </location>
</feature>
<dbReference type="SUPFAM" id="SSF50978">
    <property type="entry name" value="WD40 repeat-like"/>
    <property type="match status" value="1"/>
</dbReference>
<evidence type="ECO:0000256" key="4">
    <source>
        <dbReference type="SAM" id="MobiDB-lite"/>
    </source>
</evidence>
<evidence type="ECO:0000256" key="3">
    <source>
        <dbReference type="ARBA" id="ARBA00025740"/>
    </source>
</evidence>
<feature type="compositionally biased region" description="Gly residues" evidence="4">
    <location>
        <begin position="482"/>
        <end position="494"/>
    </location>
</feature>
<evidence type="ECO:0000313" key="6">
    <source>
        <dbReference type="EMBL" id="KAA1134007.1"/>
    </source>
</evidence>
<comment type="similarity">
    <text evidence="3">Belongs to the WD repeat PROPPIN family.</text>
</comment>
<dbReference type="Proteomes" id="UP000325313">
    <property type="component" value="Unassembled WGS sequence"/>
</dbReference>
<gene>
    <name evidence="5" type="ORF">PGT21_013545</name>
    <name evidence="6" type="ORF">PGTUg99_012625</name>
</gene>
<dbReference type="SMART" id="SM00320">
    <property type="entry name" value="WD40"/>
    <property type="match status" value="2"/>
</dbReference>
<feature type="region of interest" description="Disordered" evidence="4">
    <location>
        <begin position="30"/>
        <end position="133"/>
    </location>
</feature>
<feature type="compositionally biased region" description="Acidic residues" evidence="4">
    <location>
        <begin position="79"/>
        <end position="94"/>
    </location>
</feature>